<dbReference type="PROSITE" id="PS50294">
    <property type="entry name" value="WD_REPEATS_REGION"/>
    <property type="match status" value="2"/>
</dbReference>
<evidence type="ECO:0000256" key="4">
    <source>
        <dbReference type="PROSITE-ProRule" id="PRU00221"/>
    </source>
</evidence>
<reference evidence="7 8" key="1">
    <citation type="journal article" date="2017" name="Nat. Ecol. Evol.">
        <title>Scallop genome provides insights into evolution of bilaterian karyotype and development.</title>
        <authorList>
            <person name="Wang S."/>
            <person name="Zhang J."/>
            <person name="Jiao W."/>
            <person name="Li J."/>
            <person name="Xun X."/>
            <person name="Sun Y."/>
            <person name="Guo X."/>
            <person name="Huan P."/>
            <person name="Dong B."/>
            <person name="Zhang L."/>
            <person name="Hu X."/>
            <person name="Sun X."/>
            <person name="Wang J."/>
            <person name="Zhao C."/>
            <person name="Wang Y."/>
            <person name="Wang D."/>
            <person name="Huang X."/>
            <person name="Wang R."/>
            <person name="Lv J."/>
            <person name="Li Y."/>
            <person name="Zhang Z."/>
            <person name="Liu B."/>
            <person name="Lu W."/>
            <person name="Hui Y."/>
            <person name="Liang J."/>
            <person name="Zhou Z."/>
            <person name="Hou R."/>
            <person name="Li X."/>
            <person name="Liu Y."/>
            <person name="Li H."/>
            <person name="Ning X."/>
            <person name="Lin Y."/>
            <person name="Zhao L."/>
            <person name="Xing Q."/>
            <person name="Dou J."/>
            <person name="Li Y."/>
            <person name="Mao J."/>
            <person name="Guo H."/>
            <person name="Dou H."/>
            <person name="Li T."/>
            <person name="Mu C."/>
            <person name="Jiang W."/>
            <person name="Fu Q."/>
            <person name="Fu X."/>
            <person name="Miao Y."/>
            <person name="Liu J."/>
            <person name="Yu Q."/>
            <person name="Li R."/>
            <person name="Liao H."/>
            <person name="Li X."/>
            <person name="Kong Y."/>
            <person name="Jiang Z."/>
            <person name="Chourrout D."/>
            <person name="Li R."/>
            <person name="Bao Z."/>
        </authorList>
    </citation>
    <scope>NUCLEOTIDE SEQUENCE [LARGE SCALE GENOMIC DNA]</scope>
    <source>
        <strain evidence="7 8">PY_sf001</strain>
    </source>
</reference>
<gene>
    <name evidence="7" type="ORF">KP79_PYT13915</name>
</gene>
<dbReference type="Proteomes" id="UP000242188">
    <property type="component" value="Unassembled WGS sequence"/>
</dbReference>
<accession>A0A210QGW8</accession>
<evidence type="ECO:0000313" key="7">
    <source>
        <dbReference type="EMBL" id="OWF48004.1"/>
    </source>
</evidence>
<dbReference type="STRING" id="6573.A0A210QGW8"/>
<dbReference type="GO" id="GO:1904263">
    <property type="term" value="P:positive regulation of TORC1 signaling"/>
    <property type="evidence" value="ECO:0007669"/>
    <property type="project" value="TreeGrafter"/>
</dbReference>
<evidence type="ECO:0000313" key="8">
    <source>
        <dbReference type="Proteomes" id="UP000242188"/>
    </source>
</evidence>
<proteinExistence type="inferred from homology"/>
<feature type="region of interest" description="Disordered" evidence="5">
    <location>
        <begin position="583"/>
        <end position="604"/>
    </location>
</feature>
<dbReference type="Pfam" id="PF00400">
    <property type="entry name" value="WD40"/>
    <property type="match status" value="2"/>
</dbReference>
<evidence type="ECO:0000259" key="6">
    <source>
        <dbReference type="PROSITE" id="PS50908"/>
    </source>
</evidence>
<dbReference type="InterPro" id="IPR019775">
    <property type="entry name" value="WD40_repeat_CS"/>
</dbReference>
<feature type="repeat" description="WD" evidence="4">
    <location>
        <begin position="190"/>
        <end position="232"/>
    </location>
</feature>
<keyword evidence="2" id="KW-0677">Repeat</keyword>
<feature type="domain" description="RWD" evidence="6">
    <location>
        <begin position="384"/>
        <end position="485"/>
    </location>
</feature>
<dbReference type="GO" id="GO:0034198">
    <property type="term" value="P:cellular response to amino acid starvation"/>
    <property type="evidence" value="ECO:0007669"/>
    <property type="project" value="TreeGrafter"/>
</dbReference>
<keyword evidence="1 4" id="KW-0853">WD repeat</keyword>
<dbReference type="InterPro" id="IPR036322">
    <property type="entry name" value="WD40_repeat_dom_sf"/>
</dbReference>
<dbReference type="PROSITE" id="PS50082">
    <property type="entry name" value="WD_REPEATS_2"/>
    <property type="match status" value="2"/>
</dbReference>
<feature type="repeat" description="WD" evidence="4">
    <location>
        <begin position="104"/>
        <end position="146"/>
    </location>
</feature>
<organism evidence="7 8">
    <name type="scientific">Mizuhopecten yessoensis</name>
    <name type="common">Japanese scallop</name>
    <name type="synonym">Patinopecten yessoensis</name>
    <dbReference type="NCBI Taxonomy" id="6573"/>
    <lineage>
        <taxon>Eukaryota</taxon>
        <taxon>Metazoa</taxon>
        <taxon>Spiralia</taxon>
        <taxon>Lophotrochozoa</taxon>
        <taxon>Mollusca</taxon>
        <taxon>Bivalvia</taxon>
        <taxon>Autobranchia</taxon>
        <taxon>Pteriomorphia</taxon>
        <taxon>Pectinida</taxon>
        <taxon>Pectinoidea</taxon>
        <taxon>Pectinidae</taxon>
        <taxon>Mizuhopecten</taxon>
    </lineage>
</organism>
<dbReference type="OrthoDB" id="6265621at2759"/>
<dbReference type="GO" id="GO:0005774">
    <property type="term" value="C:vacuolar membrane"/>
    <property type="evidence" value="ECO:0007669"/>
    <property type="project" value="TreeGrafter"/>
</dbReference>
<dbReference type="CDD" id="cd16692">
    <property type="entry name" value="mRING-H2-C3H3C2_WDR59"/>
    <property type="match status" value="1"/>
</dbReference>
<sequence>MATMWSSEQIVADYGDLQAKSMAVDCLGLVTVIAGRKALTFVDLRNPTEPLARHPRQSKWEKWDINCVQWNPHPSHAHNFVTACNERLDLFAWKDGVCTNQCMMKGHSRSISDIDWSPFDVNVIASCSVDTFIHLWDVRDPRKPQSSFQTVAGASQVMWNKIQTNQFATTHEGDVRLWDPRKGNSPLTYIAAHLSKIHGLDWSPHSENCLATASQDGSVKFWDVTNFRQAKGSMSAGCPVWRARYTPFGHGLVTVAVPQIRRGDNSLYLWTVEDNVQLVHQFMGHQDAILEFQWRKQTEEERDFQLVTWARDQTLRVWKVDLQHQKLCGHDVGDLPDSEELSTMSLVSSTNSFEGEEGEGGETTRQPSGSPDSITAQQPRTLKQEFSLVNVEIPNIVVEELNPTTRTCIVLAMANNHNVRLKLVFPDNYPNNDMPSLDILFATINNKVQQRLHLGLTDICLKHVTRNTNCLEPVLRQLATYLEKLTIDDRRTPESETSMHLPFTHKPTKQLHGHNKFSAHYGPYHYLLDHNIPFPRTSGARFCAAGFLVVFGRAREAKKARTGADHTPKALSDLTQYGSRARIRSSHTAPTPYQQYSFARSPPTTSDPFTIKSYYYKDQKRKNNMRMKSKVIKDKSEDLDKQKGPHLAPVKIYDSSYLLPINKNLGTHYRIDLNDIPAMCRHNAAQAAGVGRKDLVQLWNLVTLMSDKRLAPSSNPDDGSPWGRHPFGRQLLKHMMDFYSSLHDVQTLAMLCCVFWNKQEVQRPLHQSSSVEYIPPTGDSAYYLGSSTDSGWNNVMPYQLAERPAHTGPLPTSSSTASLAEVASHPNLPAFQQSAVQKMRRSNSWSFDIDSIEDYKFDDSKDTKQKEAEREQFQHEINSRMMDPGAQQQYDDYLRAYANILYQWGRGNQATHVLKFVSSPKEQHKGIEFGLNCHRCRKEVRGPQCGSCKVLAFNCVICHIGVRGASNFCLTCGHGGHTNHIIHWFKTHDECPSGCGCKCIRGKTYITMSSYNS</sequence>
<dbReference type="EMBL" id="NEDP02003738">
    <property type="protein sequence ID" value="OWF48004.1"/>
    <property type="molecule type" value="Genomic_DNA"/>
</dbReference>
<dbReference type="InterPro" id="IPR006575">
    <property type="entry name" value="RWD_dom"/>
</dbReference>
<dbReference type="Gene3D" id="2.130.10.10">
    <property type="entry name" value="YVTN repeat-like/Quinoprotein amine dehydrogenase"/>
    <property type="match status" value="2"/>
</dbReference>
<dbReference type="InterPro" id="IPR015943">
    <property type="entry name" value="WD40/YVTN_repeat-like_dom_sf"/>
</dbReference>
<dbReference type="SMART" id="SM00320">
    <property type="entry name" value="WD40"/>
    <property type="match status" value="5"/>
</dbReference>
<dbReference type="PANTHER" id="PTHR46170">
    <property type="entry name" value="GATOR COMPLEX PROTEIN WDR59"/>
    <property type="match status" value="1"/>
</dbReference>
<feature type="compositionally biased region" description="Polar residues" evidence="5">
    <location>
        <begin position="586"/>
        <end position="604"/>
    </location>
</feature>
<dbReference type="InterPro" id="IPR049567">
    <property type="entry name" value="WDR59-like"/>
</dbReference>
<protein>
    <submittedName>
        <fullName evidence="7">WD repeat-containing protein 59</fullName>
    </submittedName>
</protein>
<dbReference type="InterPro" id="IPR039456">
    <property type="entry name" value="WDR59_mRING-H2-C3H3C2"/>
</dbReference>
<feature type="compositionally biased region" description="Polar residues" evidence="5">
    <location>
        <begin position="341"/>
        <end position="353"/>
    </location>
</feature>
<evidence type="ECO:0000256" key="3">
    <source>
        <dbReference type="ARBA" id="ARBA00038452"/>
    </source>
</evidence>
<dbReference type="PANTHER" id="PTHR46170:SF1">
    <property type="entry name" value="GATOR COMPLEX PROTEIN WDR59"/>
    <property type="match status" value="1"/>
</dbReference>
<feature type="compositionally biased region" description="Polar residues" evidence="5">
    <location>
        <begin position="363"/>
        <end position="376"/>
    </location>
</feature>
<comment type="similarity">
    <text evidence="3">Belongs to the WD repeat WDR59 family.</text>
</comment>
<evidence type="ECO:0000256" key="2">
    <source>
        <dbReference type="ARBA" id="ARBA00022737"/>
    </source>
</evidence>
<dbReference type="GO" id="GO:0035591">
    <property type="term" value="F:signaling adaptor activity"/>
    <property type="evidence" value="ECO:0007669"/>
    <property type="project" value="TreeGrafter"/>
</dbReference>
<dbReference type="Pfam" id="PF17120">
    <property type="entry name" value="zf-RING_16"/>
    <property type="match status" value="1"/>
</dbReference>
<dbReference type="SUPFAM" id="SSF50978">
    <property type="entry name" value="WD40 repeat-like"/>
    <property type="match status" value="1"/>
</dbReference>
<dbReference type="PROSITE" id="PS00678">
    <property type="entry name" value="WD_REPEATS_1"/>
    <property type="match status" value="2"/>
</dbReference>
<dbReference type="InterPro" id="IPR001680">
    <property type="entry name" value="WD40_rpt"/>
</dbReference>
<dbReference type="AlphaFoldDB" id="A0A210QGW8"/>
<feature type="region of interest" description="Disordered" evidence="5">
    <location>
        <begin position="338"/>
        <end position="376"/>
    </location>
</feature>
<keyword evidence="8" id="KW-1185">Reference proteome</keyword>
<dbReference type="GO" id="GO:0035859">
    <property type="term" value="C:Seh1-associated complex"/>
    <property type="evidence" value="ECO:0007669"/>
    <property type="project" value="TreeGrafter"/>
</dbReference>
<name>A0A210QGW8_MIZYE</name>
<evidence type="ECO:0000256" key="5">
    <source>
        <dbReference type="SAM" id="MobiDB-lite"/>
    </source>
</evidence>
<dbReference type="PROSITE" id="PS50908">
    <property type="entry name" value="RWD"/>
    <property type="match status" value="1"/>
</dbReference>
<comment type="caution">
    <text evidence="7">The sequence shown here is derived from an EMBL/GenBank/DDBJ whole genome shotgun (WGS) entry which is preliminary data.</text>
</comment>
<dbReference type="InterPro" id="IPR049566">
    <property type="entry name" value="WDR59_RTC1-like_RING_Znf"/>
</dbReference>
<evidence type="ECO:0000256" key="1">
    <source>
        <dbReference type="ARBA" id="ARBA00022574"/>
    </source>
</evidence>